<dbReference type="Gene3D" id="2.130.10.10">
    <property type="entry name" value="YVTN repeat-like/Quinoprotein amine dehydrogenase"/>
    <property type="match status" value="1"/>
</dbReference>
<name>A0A382XNX0_9ZZZZ</name>
<dbReference type="InterPro" id="IPR036278">
    <property type="entry name" value="Sialidase_sf"/>
</dbReference>
<sequence length="77" mass="8145">MIVNELAGKSMEWRCAGPFRGGRVVAVAGHPNEDNVFYFGAVAGGVWKTYDGGSYWENVTDGFLDTASIGALAVSNS</sequence>
<gene>
    <name evidence="1" type="ORF">METZ01_LOCUS425547</name>
</gene>
<feature type="non-terminal residue" evidence="1">
    <location>
        <position position="77"/>
    </location>
</feature>
<dbReference type="EMBL" id="UINC01169253">
    <property type="protein sequence ID" value="SVD72693.1"/>
    <property type="molecule type" value="Genomic_DNA"/>
</dbReference>
<organism evidence="1">
    <name type="scientific">marine metagenome</name>
    <dbReference type="NCBI Taxonomy" id="408172"/>
    <lineage>
        <taxon>unclassified sequences</taxon>
        <taxon>metagenomes</taxon>
        <taxon>ecological metagenomes</taxon>
    </lineage>
</organism>
<dbReference type="InterPro" id="IPR015943">
    <property type="entry name" value="WD40/YVTN_repeat-like_dom_sf"/>
</dbReference>
<protein>
    <recommendedName>
        <fullName evidence="2">Sortilin N-terminal domain-containing protein</fullName>
    </recommendedName>
</protein>
<dbReference type="AlphaFoldDB" id="A0A382XNX0"/>
<accession>A0A382XNX0</accession>
<proteinExistence type="predicted"/>
<dbReference type="SUPFAM" id="SSF50939">
    <property type="entry name" value="Sialidases"/>
    <property type="match status" value="1"/>
</dbReference>
<evidence type="ECO:0000313" key="1">
    <source>
        <dbReference type="EMBL" id="SVD72693.1"/>
    </source>
</evidence>
<evidence type="ECO:0008006" key="2">
    <source>
        <dbReference type="Google" id="ProtNLM"/>
    </source>
</evidence>
<reference evidence="1" key="1">
    <citation type="submission" date="2018-05" db="EMBL/GenBank/DDBJ databases">
        <authorList>
            <person name="Lanie J.A."/>
            <person name="Ng W.-L."/>
            <person name="Kazmierczak K.M."/>
            <person name="Andrzejewski T.M."/>
            <person name="Davidsen T.M."/>
            <person name="Wayne K.J."/>
            <person name="Tettelin H."/>
            <person name="Glass J.I."/>
            <person name="Rusch D."/>
            <person name="Podicherti R."/>
            <person name="Tsui H.-C.T."/>
            <person name="Winkler M.E."/>
        </authorList>
    </citation>
    <scope>NUCLEOTIDE SEQUENCE</scope>
</reference>